<dbReference type="PANTHER" id="PTHR11662">
    <property type="entry name" value="SOLUTE CARRIER FAMILY 17"/>
    <property type="match status" value="1"/>
</dbReference>
<feature type="transmembrane region" description="Helical" evidence="5">
    <location>
        <begin position="301"/>
        <end position="318"/>
    </location>
</feature>
<evidence type="ECO:0000256" key="3">
    <source>
        <dbReference type="ARBA" id="ARBA00022989"/>
    </source>
</evidence>
<dbReference type="InterPro" id="IPR050382">
    <property type="entry name" value="MFS_Na/Anion_cotransporter"/>
</dbReference>
<evidence type="ECO:0000256" key="5">
    <source>
        <dbReference type="SAM" id="Phobius"/>
    </source>
</evidence>
<dbReference type="InterPro" id="IPR020846">
    <property type="entry name" value="MFS_dom"/>
</dbReference>
<feature type="transmembrane region" description="Helical" evidence="5">
    <location>
        <begin position="229"/>
        <end position="248"/>
    </location>
</feature>
<evidence type="ECO:0000313" key="8">
    <source>
        <dbReference type="Proteomes" id="UP000305202"/>
    </source>
</evidence>
<evidence type="ECO:0000259" key="6">
    <source>
        <dbReference type="PROSITE" id="PS50850"/>
    </source>
</evidence>
<protein>
    <submittedName>
        <fullName evidence="7">MFS transporter</fullName>
    </submittedName>
</protein>
<dbReference type="Pfam" id="PF07690">
    <property type="entry name" value="MFS_1"/>
    <property type="match status" value="1"/>
</dbReference>
<feature type="transmembrane region" description="Helical" evidence="5">
    <location>
        <begin position="50"/>
        <end position="71"/>
    </location>
</feature>
<comment type="subcellular location">
    <subcellularLocation>
        <location evidence="1">Membrane</location>
        <topology evidence="1">Multi-pass membrane protein</topology>
    </subcellularLocation>
</comment>
<dbReference type="RefSeq" id="WP_136992474.1">
    <property type="nucleotide sequence ID" value="NZ_SZPQ01000046.1"/>
</dbReference>
<reference evidence="7 8" key="1">
    <citation type="submission" date="2019-04" db="EMBL/GenBank/DDBJ databases">
        <authorList>
            <person name="Li M."/>
            <person name="Gao C."/>
        </authorList>
    </citation>
    <scope>NUCLEOTIDE SEQUENCE [LARGE SCALE GENOMIC DNA]</scope>
    <source>
        <strain evidence="7 8">BGMRC 2031</strain>
    </source>
</reference>
<feature type="transmembrane region" description="Helical" evidence="5">
    <location>
        <begin position="324"/>
        <end position="346"/>
    </location>
</feature>
<feature type="domain" description="Major facilitator superfamily (MFS) profile" evidence="6">
    <location>
        <begin position="13"/>
        <end position="415"/>
    </location>
</feature>
<name>A0ABY2SJM6_9HYPH</name>
<feature type="transmembrane region" description="Helical" evidence="5">
    <location>
        <begin position="389"/>
        <end position="410"/>
    </location>
</feature>
<keyword evidence="2 5" id="KW-0812">Transmembrane</keyword>
<dbReference type="EMBL" id="SZPQ01000046">
    <property type="protein sequence ID" value="TKI03369.1"/>
    <property type="molecule type" value="Genomic_DNA"/>
</dbReference>
<dbReference type="SUPFAM" id="SSF103473">
    <property type="entry name" value="MFS general substrate transporter"/>
    <property type="match status" value="1"/>
</dbReference>
<accession>A0ABY2SJM6</accession>
<gene>
    <name evidence="7" type="ORF">FCN80_21925</name>
</gene>
<dbReference type="PROSITE" id="PS50850">
    <property type="entry name" value="MFS"/>
    <property type="match status" value="1"/>
</dbReference>
<evidence type="ECO:0000256" key="4">
    <source>
        <dbReference type="ARBA" id="ARBA00023136"/>
    </source>
</evidence>
<dbReference type="Gene3D" id="1.20.1250.20">
    <property type="entry name" value="MFS general substrate transporter like domains"/>
    <property type="match status" value="2"/>
</dbReference>
<feature type="transmembrane region" description="Helical" evidence="5">
    <location>
        <begin position="260"/>
        <end position="280"/>
    </location>
</feature>
<evidence type="ECO:0000256" key="1">
    <source>
        <dbReference type="ARBA" id="ARBA00004141"/>
    </source>
</evidence>
<dbReference type="InterPro" id="IPR011701">
    <property type="entry name" value="MFS"/>
</dbReference>
<organism evidence="7 8">
    <name type="scientific">Martelella alba</name>
    <dbReference type="NCBI Taxonomy" id="2590451"/>
    <lineage>
        <taxon>Bacteria</taxon>
        <taxon>Pseudomonadati</taxon>
        <taxon>Pseudomonadota</taxon>
        <taxon>Alphaproteobacteria</taxon>
        <taxon>Hyphomicrobiales</taxon>
        <taxon>Aurantimonadaceae</taxon>
        <taxon>Martelella</taxon>
    </lineage>
</organism>
<dbReference type="PANTHER" id="PTHR11662:SF399">
    <property type="entry name" value="FI19708P1-RELATED"/>
    <property type="match status" value="1"/>
</dbReference>
<evidence type="ECO:0000256" key="2">
    <source>
        <dbReference type="ARBA" id="ARBA00022692"/>
    </source>
</evidence>
<dbReference type="CDD" id="cd17319">
    <property type="entry name" value="MFS_ExuT_GudP_like"/>
    <property type="match status" value="1"/>
</dbReference>
<feature type="transmembrane region" description="Helical" evidence="5">
    <location>
        <begin position="165"/>
        <end position="187"/>
    </location>
</feature>
<keyword evidence="3 5" id="KW-1133">Transmembrane helix</keyword>
<feature type="transmembrane region" description="Helical" evidence="5">
    <location>
        <begin position="366"/>
        <end position="383"/>
    </location>
</feature>
<feature type="transmembrane region" description="Helical" evidence="5">
    <location>
        <begin position="12"/>
        <end position="38"/>
    </location>
</feature>
<dbReference type="InterPro" id="IPR036259">
    <property type="entry name" value="MFS_trans_sf"/>
</dbReference>
<comment type="caution">
    <text evidence="7">The sequence shown here is derived from an EMBL/GenBank/DDBJ whole genome shotgun (WGS) entry which is preliminary data.</text>
</comment>
<proteinExistence type="predicted"/>
<keyword evidence="8" id="KW-1185">Reference proteome</keyword>
<evidence type="ECO:0000313" key="7">
    <source>
        <dbReference type="EMBL" id="TKI03369.1"/>
    </source>
</evidence>
<dbReference type="Proteomes" id="UP000305202">
    <property type="component" value="Unassembled WGS sequence"/>
</dbReference>
<sequence length="432" mass="46191">MHPAKNTYIRYGILALMTLGIGINYIDRAAVSVALPFISHDLKLSATESGVILSAFFWCYTFFQLPGGYLVDKLGSRIVFTLSSLGWGIATLGTGLIKSIPGLIALRMLLGTAEAPTYPVCSATVTKWFPVRERTSATATYNNGSKIGGTLVIPLVSALIAWTSWRTAFIVIGAAAILWALAWYLYYRDPEHHPTVSPQEKALIGVDAPQQQDNPMTIRQLCANRTVQAMSVGLFCVDFVSYFFFTWFPTYLIQTFHLTLLSFGFIGMLPGIAAIIGGWAGGWLSDGLVRRGASLTKARKIPLVIGLLGSTAIALAAFSPTIVVSMAALCTANFSATLAAAVMWTLPSDVAPSKSNVATIGGIQNMVGNLAGIISPIMVGMIMQATHSFILPLVIAGVIGIVGAITYGIWLPEVKPIEPRTAGVRLKKGESL</sequence>
<feature type="transmembrane region" description="Helical" evidence="5">
    <location>
        <begin position="78"/>
        <end position="100"/>
    </location>
</feature>
<keyword evidence="4 5" id="KW-0472">Membrane</keyword>